<dbReference type="EMBL" id="DRZI01000190">
    <property type="protein sequence ID" value="HHP81893.1"/>
    <property type="molecule type" value="Genomic_DNA"/>
</dbReference>
<reference evidence="1" key="1">
    <citation type="journal article" date="2020" name="mSystems">
        <title>Genome- and Community-Level Interaction Insights into Carbon Utilization and Element Cycling Functions of Hydrothermarchaeota in Hydrothermal Sediment.</title>
        <authorList>
            <person name="Zhou Z."/>
            <person name="Liu Y."/>
            <person name="Xu W."/>
            <person name="Pan J."/>
            <person name="Luo Z.H."/>
            <person name="Li M."/>
        </authorList>
    </citation>
    <scope>NUCLEOTIDE SEQUENCE [LARGE SCALE GENOMIC DNA]</scope>
    <source>
        <strain evidence="1">SpSt-1121</strain>
    </source>
</reference>
<gene>
    <name evidence="1" type="ORF">ENM84_04430</name>
</gene>
<sequence length="82" mass="9554">MPIMYRCSNCGKLLYYYITGFNDDSTGMRSVNDIINLYMGICPYCGKSLSISKDRLYTGKMLDIKVVEQVIERKRDLKKLRI</sequence>
<comment type="caution">
    <text evidence="1">The sequence shown here is derived from an EMBL/GenBank/DDBJ whole genome shotgun (WGS) entry which is preliminary data.</text>
</comment>
<accession>A0A7C5TJZ6</accession>
<dbReference type="AlphaFoldDB" id="A0A7C5TJZ6"/>
<organism evidence="1">
    <name type="scientific">Ignisphaera aggregans</name>
    <dbReference type="NCBI Taxonomy" id="334771"/>
    <lineage>
        <taxon>Archaea</taxon>
        <taxon>Thermoproteota</taxon>
        <taxon>Thermoprotei</taxon>
        <taxon>Desulfurococcales</taxon>
        <taxon>Desulfurococcaceae</taxon>
        <taxon>Ignisphaera</taxon>
    </lineage>
</organism>
<evidence type="ECO:0000313" key="1">
    <source>
        <dbReference type="EMBL" id="HHP81893.1"/>
    </source>
</evidence>
<protein>
    <submittedName>
        <fullName evidence="1">Uncharacterized protein</fullName>
    </submittedName>
</protein>
<name>A0A7C5TJZ6_9CREN</name>
<proteinExistence type="predicted"/>